<dbReference type="InterPro" id="IPR051673">
    <property type="entry name" value="SSDNA_exonuclease_RecJ"/>
</dbReference>
<dbReference type="InterPro" id="IPR004610">
    <property type="entry name" value="RecJ"/>
</dbReference>
<dbReference type="Pfam" id="PF01368">
    <property type="entry name" value="DHH"/>
    <property type="match status" value="1"/>
</dbReference>
<dbReference type="Pfam" id="PF17768">
    <property type="entry name" value="RecJ_OB"/>
    <property type="match status" value="1"/>
</dbReference>
<dbReference type="PANTHER" id="PTHR30255">
    <property type="entry name" value="SINGLE-STRANDED-DNA-SPECIFIC EXONUCLEASE RECJ"/>
    <property type="match status" value="1"/>
</dbReference>
<proteinExistence type="inferred from homology"/>
<dbReference type="AlphaFoldDB" id="A0A3S0A740"/>
<dbReference type="SUPFAM" id="SSF64182">
    <property type="entry name" value="DHH phosphoesterases"/>
    <property type="match status" value="1"/>
</dbReference>
<dbReference type="EMBL" id="PXZH01000001">
    <property type="protein sequence ID" value="RST90455.1"/>
    <property type="molecule type" value="Genomic_DNA"/>
</dbReference>
<keyword evidence="3" id="KW-0540">Nuclease</keyword>
<organism evidence="10 11">
    <name type="scientific">Vagococcus humatus</name>
    <dbReference type="NCBI Taxonomy" id="1889241"/>
    <lineage>
        <taxon>Bacteria</taxon>
        <taxon>Bacillati</taxon>
        <taxon>Bacillota</taxon>
        <taxon>Bacilli</taxon>
        <taxon>Lactobacillales</taxon>
        <taxon>Enterococcaceae</taxon>
        <taxon>Vagococcus</taxon>
    </lineage>
</organism>
<evidence type="ECO:0000259" key="9">
    <source>
        <dbReference type="Pfam" id="PF17768"/>
    </source>
</evidence>
<dbReference type="InterPro" id="IPR001667">
    <property type="entry name" value="DDH_dom"/>
</dbReference>
<dbReference type="NCBIfam" id="TIGR00644">
    <property type="entry name" value="recJ"/>
    <property type="match status" value="1"/>
</dbReference>
<protein>
    <recommendedName>
        <fullName evidence="2">Single-stranded-DNA-specific exonuclease RecJ</fullName>
    </recommendedName>
</protein>
<feature type="domain" description="Single-stranded-DNA-specific exonuclease RecJ C-terminal" evidence="8">
    <location>
        <begin position="548"/>
        <end position="739"/>
    </location>
</feature>
<feature type="domain" description="RecJ OB" evidence="9">
    <location>
        <begin position="440"/>
        <end position="541"/>
    </location>
</feature>
<dbReference type="PANTHER" id="PTHR30255:SF2">
    <property type="entry name" value="SINGLE-STRANDED-DNA-SPECIFIC EXONUCLEASE RECJ"/>
    <property type="match status" value="1"/>
</dbReference>
<name>A0A3S0A740_9ENTE</name>
<evidence type="ECO:0000259" key="8">
    <source>
        <dbReference type="Pfam" id="PF10141"/>
    </source>
</evidence>
<evidence type="ECO:0000259" key="7">
    <source>
        <dbReference type="Pfam" id="PF02272"/>
    </source>
</evidence>
<feature type="domain" description="DHHA1" evidence="7">
    <location>
        <begin position="329"/>
        <end position="421"/>
    </location>
</feature>
<evidence type="ECO:0000256" key="4">
    <source>
        <dbReference type="ARBA" id="ARBA00022801"/>
    </source>
</evidence>
<dbReference type="GO" id="GO:0006310">
    <property type="term" value="P:DNA recombination"/>
    <property type="evidence" value="ECO:0007669"/>
    <property type="project" value="InterPro"/>
</dbReference>
<keyword evidence="11" id="KW-1185">Reference proteome</keyword>
<dbReference type="Gene3D" id="3.90.1640.30">
    <property type="match status" value="1"/>
</dbReference>
<evidence type="ECO:0000313" key="10">
    <source>
        <dbReference type="EMBL" id="RST90455.1"/>
    </source>
</evidence>
<dbReference type="InterPro" id="IPR018779">
    <property type="entry name" value="RecJ_C"/>
</dbReference>
<keyword evidence="5 10" id="KW-0269">Exonuclease</keyword>
<dbReference type="Pfam" id="PF02272">
    <property type="entry name" value="DHHA1"/>
    <property type="match status" value="1"/>
</dbReference>
<evidence type="ECO:0000256" key="5">
    <source>
        <dbReference type="ARBA" id="ARBA00022839"/>
    </source>
</evidence>
<dbReference type="Pfam" id="PF10141">
    <property type="entry name" value="ssDNA-exonuc_C"/>
    <property type="match status" value="1"/>
</dbReference>
<evidence type="ECO:0000256" key="2">
    <source>
        <dbReference type="ARBA" id="ARBA00019841"/>
    </source>
</evidence>
<dbReference type="GO" id="GO:0008409">
    <property type="term" value="F:5'-3' exonuclease activity"/>
    <property type="evidence" value="ECO:0007669"/>
    <property type="project" value="InterPro"/>
</dbReference>
<sequence>MIPVLEQRKIPAQFASWLWEKGIRTEEELTEFFNPDVTAFHDPFLMHDMAKGITRIQEGIANGEKILIYGDYDADGITSTTVMKEAIEMLGGEPIIYIPDRFMDGYGPNEQVYRYFIEEQGVQLIITVDNGVAGYKPVKYAMEAGVDVVITDHHELPAQLPEALAVIHPRHPLGNYPFGDLAGVGVAFKVATALLGSNPLELLDLVAIGTIADLVSLTGENRALVTLGLQVFRETDRIGLVKLCEVAEIDLYKVDETNIGFGIAPRLNALGRLEDATPGVHLLTTFDEEQAEELAHFVQQQNEKRQNIVKQIGQEALAMVEQMPNHSLYVLAKKDWHEGVLGIVASRIVEATGKPALVLGINDKGIAKGSGRSVGQLNLYEALCEEKDLFLAFGGHHMAAGFSLEATLLPELQERLDAYIEREEIDLTKGKEVTVLSAPDLSDIQLEFIESLAKLGPFGTDNEAPCFLFENYQMQQVKQIGADKTHLKLVAEKNQQTIDVLAFNKGQEIEEFMTVNPLAFIGELQINEWNDRKKPQVLLKDYEVKGLQVFDYRGKKQSLTQVREQDALYVYWDEKVKPNTGDTWQYRADLAGLTPRETVVLVDCPVNSQEVRQVIDITKASRLYCFFLSEEEYYLNGLPNRQKFARLYQLTRQVEEVDIRYKLPQVASALKLSQKELIFMIQVFFELGFVRIDNGVMKKVVDPLPHPLEESPSYKERQQRIQTEKQLLYSQPQELYTWLAQ</sequence>
<dbReference type="GO" id="GO:0003676">
    <property type="term" value="F:nucleic acid binding"/>
    <property type="evidence" value="ECO:0007669"/>
    <property type="project" value="InterPro"/>
</dbReference>
<dbReference type="GO" id="GO:0006281">
    <property type="term" value="P:DNA repair"/>
    <property type="evidence" value="ECO:0007669"/>
    <property type="project" value="InterPro"/>
</dbReference>
<evidence type="ECO:0000256" key="3">
    <source>
        <dbReference type="ARBA" id="ARBA00022722"/>
    </source>
</evidence>
<comment type="similarity">
    <text evidence="1">Belongs to the RecJ family.</text>
</comment>
<dbReference type="Proteomes" id="UP000277864">
    <property type="component" value="Unassembled WGS sequence"/>
</dbReference>
<dbReference type="InterPro" id="IPR038763">
    <property type="entry name" value="DHH_sf"/>
</dbReference>
<evidence type="ECO:0000313" key="11">
    <source>
        <dbReference type="Proteomes" id="UP000277864"/>
    </source>
</evidence>
<keyword evidence="4" id="KW-0378">Hydrolase</keyword>
<reference evidence="10 11" key="1">
    <citation type="submission" date="2018-03" db="EMBL/GenBank/DDBJ databases">
        <authorList>
            <person name="Gulvik C.A."/>
        </authorList>
    </citation>
    <scope>NUCLEOTIDE SEQUENCE [LARGE SCALE GENOMIC DNA]</scope>
    <source>
        <strain evidence="10 11">JCM 31581</strain>
    </source>
</reference>
<dbReference type="InterPro" id="IPR003156">
    <property type="entry name" value="DHHA1_dom"/>
</dbReference>
<feature type="domain" description="DDH" evidence="6">
    <location>
        <begin position="65"/>
        <end position="210"/>
    </location>
</feature>
<dbReference type="OrthoDB" id="9809852at2"/>
<evidence type="ECO:0000259" key="6">
    <source>
        <dbReference type="Pfam" id="PF01368"/>
    </source>
</evidence>
<evidence type="ECO:0000256" key="1">
    <source>
        <dbReference type="ARBA" id="ARBA00005915"/>
    </source>
</evidence>
<accession>A0A3S0A740</accession>
<gene>
    <name evidence="10" type="primary">recJ</name>
    <name evidence="10" type="ORF">C7P63_03105</name>
</gene>
<comment type="caution">
    <text evidence="10">The sequence shown here is derived from an EMBL/GenBank/DDBJ whole genome shotgun (WGS) entry which is preliminary data.</text>
</comment>
<dbReference type="Gene3D" id="3.10.310.30">
    <property type="match status" value="1"/>
</dbReference>
<dbReference type="InterPro" id="IPR041122">
    <property type="entry name" value="RecJ_OB"/>
</dbReference>